<reference evidence="2 3" key="1">
    <citation type="submission" date="2019-08" db="EMBL/GenBank/DDBJ databases">
        <title>Lentzea from Indian Himalayas.</title>
        <authorList>
            <person name="Mandal S."/>
            <person name="Mallick Gupta A."/>
            <person name="Maiti P.K."/>
            <person name="Sarkar J."/>
            <person name="Mandal S."/>
        </authorList>
    </citation>
    <scope>NUCLEOTIDE SEQUENCE [LARGE SCALE GENOMIC DNA]</scope>
    <source>
        <strain evidence="2 3">PSKA42</strain>
    </source>
</reference>
<evidence type="ECO:0000313" key="2">
    <source>
        <dbReference type="EMBL" id="NKE63460.1"/>
    </source>
</evidence>
<feature type="transmembrane region" description="Helical" evidence="1">
    <location>
        <begin position="12"/>
        <end position="31"/>
    </location>
</feature>
<feature type="transmembrane region" description="Helical" evidence="1">
    <location>
        <begin position="212"/>
        <end position="231"/>
    </location>
</feature>
<evidence type="ECO:0000256" key="1">
    <source>
        <dbReference type="SAM" id="Phobius"/>
    </source>
</evidence>
<feature type="transmembrane region" description="Helical" evidence="1">
    <location>
        <begin position="91"/>
        <end position="120"/>
    </location>
</feature>
<organism evidence="2 3">
    <name type="scientific">Lentzea indica</name>
    <dbReference type="NCBI Taxonomy" id="2604800"/>
    <lineage>
        <taxon>Bacteria</taxon>
        <taxon>Bacillati</taxon>
        <taxon>Actinomycetota</taxon>
        <taxon>Actinomycetes</taxon>
        <taxon>Pseudonocardiales</taxon>
        <taxon>Pseudonocardiaceae</taxon>
        <taxon>Lentzea</taxon>
    </lineage>
</organism>
<keyword evidence="1" id="KW-0812">Transmembrane</keyword>
<feature type="transmembrane region" description="Helical" evidence="1">
    <location>
        <begin position="157"/>
        <end position="174"/>
    </location>
</feature>
<keyword evidence="1" id="KW-0472">Membrane</keyword>
<proteinExistence type="predicted"/>
<evidence type="ECO:0008006" key="4">
    <source>
        <dbReference type="Google" id="ProtNLM"/>
    </source>
</evidence>
<dbReference type="RefSeq" id="WP_167980045.1">
    <property type="nucleotide sequence ID" value="NZ_VSRL01000358.1"/>
</dbReference>
<protein>
    <recommendedName>
        <fullName evidence="4">ABC-type transport system involved in multi-copper enzyme maturation, permease component</fullName>
    </recommendedName>
</protein>
<keyword evidence="1" id="KW-1133">Transmembrane helix</keyword>
<feature type="transmembrane region" description="Helical" evidence="1">
    <location>
        <begin position="51"/>
        <end position="70"/>
    </location>
</feature>
<feature type="transmembrane region" description="Helical" evidence="1">
    <location>
        <begin position="126"/>
        <end position="150"/>
    </location>
</feature>
<accession>A0ABX1FWQ8</accession>
<keyword evidence="3" id="KW-1185">Reference proteome</keyword>
<evidence type="ECO:0000313" key="3">
    <source>
        <dbReference type="Proteomes" id="UP001515943"/>
    </source>
</evidence>
<feature type="transmembrane region" description="Helical" evidence="1">
    <location>
        <begin position="238"/>
        <end position="257"/>
    </location>
</feature>
<dbReference type="Proteomes" id="UP001515943">
    <property type="component" value="Unassembled WGS sequence"/>
</dbReference>
<dbReference type="EMBL" id="VSRL01000358">
    <property type="protein sequence ID" value="NKE63460.1"/>
    <property type="molecule type" value="Genomic_DNA"/>
</dbReference>
<comment type="caution">
    <text evidence="2">The sequence shown here is derived from an EMBL/GenBank/DDBJ whole genome shotgun (WGS) entry which is preliminary data.</text>
</comment>
<gene>
    <name evidence="2" type="ORF">FXN61_44770</name>
</gene>
<sequence>MTGLRIELRRSTALWAGLLVLVSTTGMLLLLTSAGASWKGNSTTAMLELRLPLAYVWALVVGLAVLQGMRDSRSGVTELFSSTSRPGWVRLGTLASAVAGVVAVATVLLCAGLVAVVAFGGGFVSIGFVPLMVTAVIALASSVLLGVAIGRLLPHPLTVPVALVATFMVATAAGQELQVTSPDDEVSRLALLAPVLDPPNTDLVTTSTSVDIGQIVWFTGLGVTAFLLLVSRSHGGRLASLLPAGLAAALALTILPYKISDVLVTDSIAGELVCDGAVCLSRAHEDSLPAVAVVGKEVLAKLAVLPDPPTEVREDTSAMAHLAAPPRNEKIVYLRSQSLAEVMSPEQLRLELLAGAGVATCSRPNTFNTTESTVLHLTAGYFNGGLAALPSESLMWGNDRIRGEIEEAWQTLRAQSAQEQLNRVAQARRMLLACEDSERTLDVLTAPR</sequence>
<name>A0ABX1FWQ8_9PSEU</name>